<keyword evidence="7 9" id="KW-1133">Transmembrane helix</keyword>
<dbReference type="InterPro" id="IPR043926">
    <property type="entry name" value="ABCG_dom"/>
</dbReference>
<keyword evidence="6" id="KW-0067">ATP-binding</keyword>
<dbReference type="Pfam" id="PF01061">
    <property type="entry name" value="ABC2_membrane"/>
    <property type="match status" value="1"/>
</dbReference>
<dbReference type="SMART" id="SM00382">
    <property type="entry name" value="AAA"/>
    <property type="match status" value="1"/>
</dbReference>
<reference evidence="11 12" key="1">
    <citation type="submission" date="2023-08" db="EMBL/GenBank/DDBJ databases">
        <title>A Necator americanus chromosomal reference genome.</title>
        <authorList>
            <person name="Ilik V."/>
            <person name="Petrzelkova K.J."/>
            <person name="Pardy F."/>
            <person name="Fuh T."/>
            <person name="Niatou-Singa F.S."/>
            <person name="Gouil Q."/>
            <person name="Baker L."/>
            <person name="Ritchie M.E."/>
            <person name="Jex A.R."/>
            <person name="Gazzola D."/>
            <person name="Li H."/>
            <person name="Toshio Fujiwara R."/>
            <person name="Zhan B."/>
            <person name="Aroian R.V."/>
            <person name="Pafco B."/>
            <person name="Schwarz E.M."/>
        </authorList>
    </citation>
    <scope>NUCLEOTIDE SEQUENCE [LARGE SCALE GENOMIC DNA]</scope>
    <source>
        <strain evidence="11 12">Aroian</strain>
        <tissue evidence="11">Whole animal</tissue>
    </source>
</reference>
<dbReference type="PROSITE" id="PS00211">
    <property type="entry name" value="ABC_TRANSPORTER_1"/>
    <property type="match status" value="1"/>
</dbReference>
<evidence type="ECO:0000256" key="9">
    <source>
        <dbReference type="SAM" id="Phobius"/>
    </source>
</evidence>
<comment type="subcellular location">
    <subcellularLocation>
        <location evidence="1">Membrane</location>
        <topology evidence="1">Multi-pass membrane protein</topology>
    </subcellularLocation>
</comment>
<evidence type="ECO:0000256" key="6">
    <source>
        <dbReference type="ARBA" id="ARBA00022840"/>
    </source>
</evidence>
<evidence type="ECO:0000256" key="8">
    <source>
        <dbReference type="ARBA" id="ARBA00023136"/>
    </source>
</evidence>
<evidence type="ECO:0000256" key="7">
    <source>
        <dbReference type="ARBA" id="ARBA00022989"/>
    </source>
</evidence>
<dbReference type="InterPro" id="IPR017871">
    <property type="entry name" value="ABC_transporter-like_CS"/>
</dbReference>
<dbReference type="InterPro" id="IPR003439">
    <property type="entry name" value="ABC_transporter-like_ATP-bd"/>
</dbReference>
<evidence type="ECO:0000256" key="5">
    <source>
        <dbReference type="ARBA" id="ARBA00022741"/>
    </source>
</evidence>
<dbReference type="Pfam" id="PF19055">
    <property type="entry name" value="ABC2_membrane_7"/>
    <property type="match status" value="1"/>
</dbReference>
<dbReference type="PANTHER" id="PTHR48041">
    <property type="entry name" value="ABC TRANSPORTER G FAMILY MEMBER 28"/>
    <property type="match status" value="1"/>
</dbReference>
<keyword evidence="8 9" id="KW-0472">Membrane</keyword>
<feature type="transmembrane region" description="Helical" evidence="9">
    <location>
        <begin position="550"/>
        <end position="569"/>
    </location>
</feature>
<dbReference type="PANTHER" id="PTHR48041:SF139">
    <property type="entry name" value="PROTEIN SCARLET"/>
    <property type="match status" value="1"/>
</dbReference>
<name>A0ABR1CXN8_NECAM</name>
<dbReference type="EMBL" id="JAVFWL010000003">
    <property type="protein sequence ID" value="KAK6743074.1"/>
    <property type="molecule type" value="Genomic_DNA"/>
</dbReference>
<dbReference type="PROSITE" id="PS50893">
    <property type="entry name" value="ABC_TRANSPORTER_2"/>
    <property type="match status" value="1"/>
</dbReference>
<dbReference type="InterPro" id="IPR050352">
    <property type="entry name" value="ABCG_transporters"/>
</dbReference>
<evidence type="ECO:0000256" key="4">
    <source>
        <dbReference type="ARBA" id="ARBA00022692"/>
    </source>
</evidence>
<evidence type="ECO:0000256" key="3">
    <source>
        <dbReference type="ARBA" id="ARBA00022448"/>
    </source>
</evidence>
<feature type="transmembrane region" description="Helical" evidence="9">
    <location>
        <begin position="667"/>
        <end position="686"/>
    </location>
</feature>
<keyword evidence="4 9" id="KW-0812">Transmembrane</keyword>
<evidence type="ECO:0000313" key="12">
    <source>
        <dbReference type="Proteomes" id="UP001303046"/>
    </source>
</evidence>
<keyword evidence="3" id="KW-0813">Transport</keyword>
<feature type="domain" description="ABC transporter" evidence="10">
    <location>
        <begin position="85"/>
        <end position="339"/>
    </location>
</feature>
<dbReference type="InterPro" id="IPR003593">
    <property type="entry name" value="AAA+_ATPase"/>
</dbReference>
<organism evidence="11 12">
    <name type="scientific">Necator americanus</name>
    <name type="common">Human hookworm</name>
    <dbReference type="NCBI Taxonomy" id="51031"/>
    <lineage>
        <taxon>Eukaryota</taxon>
        <taxon>Metazoa</taxon>
        <taxon>Ecdysozoa</taxon>
        <taxon>Nematoda</taxon>
        <taxon>Chromadorea</taxon>
        <taxon>Rhabditida</taxon>
        <taxon>Rhabditina</taxon>
        <taxon>Rhabditomorpha</taxon>
        <taxon>Strongyloidea</taxon>
        <taxon>Ancylostomatidae</taxon>
        <taxon>Bunostominae</taxon>
        <taxon>Necator</taxon>
    </lineage>
</organism>
<dbReference type="InterPro" id="IPR027417">
    <property type="entry name" value="P-loop_NTPase"/>
</dbReference>
<comment type="similarity">
    <text evidence="2">Belongs to the ABC transporter superfamily. ABCG family. Eye pigment precursor importer (TC 3.A.1.204) subfamily.</text>
</comment>
<protein>
    <recommendedName>
        <fullName evidence="10">ABC transporter domain-containing protein</fullName>
    </recommendedName>
</protein>
<dbReference type="Pfam" id="PF00005">
    <property type="entry name" value="ABC_tran"/>
    <property type="match status" value="1"/>
</dbReference>
<evidence type="ECO:0000256" key="1">
    <source>
        <dbReference type="ARBA" id="ARBA00004141"/>
    </source>
</evidence>
<accession>A0ABR1CXN8</accession>
<evidence type="ECO:0000313" key="11">
    <source>
        <dbReference type="EMBL" id="KAK6743074.1"/>
    </source>
</evidence>
<gene>
    <name evidence="11" type="primary">Necator_chrIII.g11143</name>
    <name evidence="11" type="ORF">RB195_010378</name>
</gene>
<dbReference type="SUPFAM" id="SSF52540">
    <property type="entry name" value="P-loop containing nucleoside triphosphate hydrolases"/>
    <property type="match status" value="1"/>
</dbReference>
<evidence type="ECO:0000259" key="10">
    <source>
        <dbReference type="PROSITE" id="PS50893"/>
    </source>
</evidence>
<evidence type="ECO:0000256" key="2">
    <source>
        <dbReference type="ARBA" id="ARBA00005814"/>
    </source>
</evidence>
<proteinExistence type="inferred from homology"/>
<comment type="caution">
    <text evidence="11">The sequence shown here is derived from an EMBL/GenBank/DDBJ whole genome shotgun (WGS) entry which is preliminary data.</text>
</comment>
<feature type="transmembrane region" description="Helical" evidence="9">
    <location>
        <begin position="576"/>
        <end position="598"/>
    </location>
</feature>
<sequence>MGGAFQEQEVPLRLYRRWFEIVPEPTKSFITSDSINCDPMQAQSRPDLAGAQYDKSEDCVRVSRVYPIEESSQSPMQLTWQGITVHVEERGHFWDRYFPTKLRARRPASRTVLNNVHGTANPGELMVIMGASGAGKTCLLNVLAHRNLNNMQIQGTVKVNQKLVTKDFMRESCAYVQQDDCFIGSLTVKEHLEFSAVLRMGGGYRTKRQLRKVEEVMSELGLDDCANSVIGTRSLKGISGGEKKRVAFASEILTNPPILLCDEPTSGLDSFLALQVINVLKKLASTKSMTIILTIHQPSSQVFELFDRVYMMANGRVAFCGSQLEAVKFWMSIGQPLPRNFNPADHYVSSIADKENSPGKTSAEICDAYEKSPYMSCLQKKQQQDFYPPNVVSAESNTKRSRNGRSSSTRFAASCVNQIRALHWRNMMSTIREPTLLKVQIAQSILIATLTGLVYLNDSYTQEKVANINGSMYQLVVNMAFMFQFSVVNNFCSEVHTFYREYGSGLYKVSSYFIAKNLAELPNYTLSAVLFATILYWMSRMVPLLDTFLFYLLVAILVQNTAISIGYAAGCIFASVSLAVAVLPIFVVPMMAFGGFFINQGSLPWFFYPFKYLSYFGYAFESLVVNEWSHVNSISGCTRPQGIGCYANGTDVITSLSFAPQNMWRNVGIIAAMIIAFRSIAFLGLLTRAKLQK</sequence>
<dbReference type="InterPro" id="IPR013525">
    <property type="entry name" value="ABC2_TM"/>
</dbReference>
<dbReference type="Gene3D" id="3.40.50.300">
    <property type="entry name" value="P-loop containing nucleotide triphosphate hydrolases"/>
    <property type="match status" value="1"/>
</dbReference>
<keyword evidence="5" id="KW-0547">Nucleotide-binding</keyword>
<keyword evidence="12" id="KW-1185">Reference proteome</keyword>
<dbReference type="Proteomes" id="UP001303046">
    <property type="component" value="Unassembled WGS sequence"/>
</dbReference>